<dbReference type="STRING" id="472759.Nhal_0400"/>
<dbReference type="AlphaFoldDB" id="D5BVG2"/>
<evidence type="ECO:0000259" key="2">
    <source>
        <dbReference type="Pfam" id="PF16889"/>
    </source>
</evidence>
<dbReference type="RefSeq" id="WP_013031486.1">
    <property type="nucleotide sequence ID" value="NC_013960.1"/>
</dbReference>
<keyword evidence="1" id="KW-0732">Signal</keyword>
<dbReference type="OrthoDB" id="9763014at2"/>
<sequence>MLWKHGFLIIFLSIVFCAQETNAAGPEHGPICRHIQHQQDMATCHDEAVWKVLAKQRVDDEALPSRHITLFVGGDPIQRAGQLWETGFVPPGRDVAPWPFTLPVDWNADPFQDRNWRFHLHAWRMIDPMIVAWERTGDKRYLQDALKVMTDWQDYHFGRNRRSAFQWYDMSVGLRAMKLAYVLDRVLQGEVASDLPTWQTLVHLAHTHAQSLTDPTELSRGNHGLFQLHGLMALCSILPDVDTCQGHEKYVLREMRDLLLRQFSSEGVHLEGAPEYHFFALSTVRRMTRTGWYDQFAFVRELMDKVEKNRFWMVHPDGTMVTVGDSEPKRGCTNNCVTGDL</sequence>
<dbReference type="HOGENOM" id="CLU_813358_0_0_6"/>
<organism evidence="3 4">
    <name type="scientific">Nitrosococcus halophilus (strain Nc4)</name>
    <dbReference type="NCBI Taxonomy" id="472759"/>
    <lineage>
        <taxon>Bacteria</taxon>
        <taxon>Pseudomonadati</taxon>
        <taxon>Pseudomonadota</taxon>
        <taxon>Gammaproteobacteria</taxon>
        <taxon>Chromatiales</taxon>
        <taxon>Chromatiaceae</taxon>
        <taxon>Nitrosococcus</taxon>
    </lineage>
</organism>
<evidence type="ECO:0000313" key="3">
    <source>
        <dbReference type="EMBL" id="ADE13590.1"/>
    </source>
</evidence>
<gene>
    <name evidence="3" type="ordered locus">Nhal_0400</name>
</gene>
<dbReference type="InterPro" id="IPR031680">
    <property type="entry name" value="Hepar_II_III_N"/>
</dbReference>
<feature type="domain" description="Heparin-sulfate lyase N-terminal" evidence="2">
    <location>
        <begin position="104"/>
        <end position="328"/>
    </location>
</feature>
<accession>D5BVG2</accession>
<reference evidence="4" key="1">
    <citation type="submission" date="2010-04" db="EMBL/GenBank/DDBJ databases">
        <title>Complete genome sequence of Nitrosococcus halophilus Nc4, a salt-adapted, aerobic obligate ammonia-oxidizing sulfur purple bacterium.</title>
        <authorList>
            <consortium name="US DOE Joint Genome Institute"/>
            <person name="Campbell M.A."/>
            <person name="Malfatti S.A."/>
            <person name="Chain P.S.G."/>
            <person name="Heidelberg J.F."/>
            <person name="Ward B.B."/>
            <person name="Klotz M.G."/>
        </authorList>
    </citation>
    <scope>NUCLEOTIDE SEQUENCE [LARGE SCALE GENOMIC DNA]</scope>
    <source>
        <strain evidence="4">Nc4</strain>
    </source>
</reference>
<proteinExistence type="predicted"/>
<dbReference type="SUPFAM" id="SSF48230">
    <property type="entry name" value="Chondroitin AC/alginate lyase"/>
    <property type="match status" value="1"/>
</dbReference>
<evidence type="ECO:0000256" key="1">
    <source>
        <dbReference type="SAM" id="SignalP"/>
    </source>
</evidence>
<dbReference type="Gene3D" id="1.50.10.100">
    <property type="entry name" value="Chondroitin AC/alginate lyase"/>
    <property type="match status" value="1"/>
</dbReference>
<dbReference type="Proteomes" id="UP000001844">
    <property type="component" value="Chromosome"/>
</dbReference>
<dbReference type="InterPro" id="IPR008929">
    <property type="entry name" value="Chondroitin_lyas"/>
</dbReference>
<dbReference type="EMBL" id="CP001798">
    <property type="protein sequence ID" value="ADE13590.1"/>
    <property type="molecule type" value="Genomic_DNA"/>
</dbReference>
<keyword evidence="4" id="KW-1185">Reference proteome</keyword>
<dbReference type="KEGG" id="nhl:Nhal_0400"/>
<protein>
    <recommendedName>
        <fullName evidence="2">Heparin-sulfate lyase N-terminal domain-containing protein</fullName>
    </recommendedName>
</protein>
<feature type="signal peptide" evidence="1">
    <location>
        <begin position="1"/>
        <end position="23"/>
    </location>
</feature>
<evidence type="ECO:0000313" key="4">
    <source>
        <dbReference type="Proteomes" id="UP000001844"/>
    </source>
</evidence>
<dbReference type="PANTHER" id="PTHR39210">
    <property type="entry name" value="HEPARIN-SULFATE LYASE"/>
    <property type="match status" value="1"/>
</dbReference>
<name>D5BVG2_NITHN</name>
<dbReference type="eggNOG" id="COG0438">
    <property type="taxonomic scope" value="Bacteria"/>
</dbReference>
<dbReference type="Pfam" id="PF16889">
    <property type="entry name" value="Hepar_II_III_N"/>
    <property type="match status" value="1"/>
</dbReference>
<feature type="chain" id="PRO_5003069210" description="Heparin-sulfate lyase N-terminal domain-containing protein" evidence="1">
    <location>
        <begin position="24"/>
        <end position="341"/>
    </location>
</feature>
<dbReference type="PANTHER" id="PTHR39210:SF1">
    <property type="entry name" value="HEPARIN-SULFATE LYASE"/>
    <property type="match status" value="1"/>
</dbReference>